<dbReference type="InterPro" id="IPR050832">
    <property type="entry name" value="Bact_Acetyltransf"/>
</dbReference>
<dbReference type="OrthoDB" id="1431064at2"/>
<dbReference type="Gene3D" id="3.40.630.30">
    <property type="match status" value="1"/>
</dbReference>
<evidence type="ECO:0000313" key="5">
    <source>
        <dbReference type="Proteomes" id="UP000076586"/>
    </source>
</evidence>
<evidence type="ECO:0000256" key="1">
    <source>
        <dbReference type="ARBA" id="ARBA00022679"/>
    </source>
</evidence>
<dbReference type="CDD" id="cd04301">
    <property type="entry name" value="NAT_SF"/>
    <property type="match status" value="1"/>
</dbReference>
<dbReference type="STRING" id="681398.PJIAN_1252"/>
<protein>
    <submittedName>
        <fullName evidence="4">Acetyltransferase (GNAT) family protein</fullName>
    </submittedName>
</protein>
<keyword evidence="1 4" id="KW-0808">Transferase</keyword>
<feature type="domain" description="N-acetyltransferase" evidence="3">
    <location>
        <begin position="7"/>
        <end position="154"/>
    </location>
</feature>
<dbReference type="SUPFAM" id="SSF55729">
    <property type="entry name" value="Acyl-CoA N-acyltransferases (Nat)"/>
    <property type="match status" value="1"/>
</dbReference>
<dbReference type="PANTHER" id="PTHR43877">
    <property type="entry name" value="AMINOALKYLPHOSPHONATE N-ACETYLTRANSFERASE-RELATED-RELATED"/>
    <property type="match status" value="1"/>
</dbReference>
<dbReference type="PANTHER" id="PTHR43877:SF2">
    <property type="entry name" value="AMINOALKYLPHOSPHONATE N-ACETYLTRANSFERASE-RELATED"/>
    <property type="match status" value="1"/>
</dbReference>
<dbReference type="GO" id="GO:0016747">
    <property type="term" value="F:acyltransferase activity, transferring groups other than amino-acyl groups"/>
    <property type="evidence" value="ECO:0007669"/>
    <property type="project" value="InterPro"/>
</dbReference>
<evidence type="ECO:0000256" key="2">
    <source>
        <dbReference type="ARBA" id="ARBA00023315"/>
    </source>
</evidence>
<sequence>MSKIEIIEYSDRYKEDFKRLNCAWIQKYFWIEPTDEAVLNQPDEAVIGNGGYIFFARLNNVIVGTCALMRVDPYVYELGKMAVAEAYRELGIGTLLMKSVIAKAKRMRMRKLVLYSNTRLHAAINMYIRFGFYMVPKTDFHNYRANVKMELKLMERGLRRSFKPKEECRFDALG</sequence>
<comment type="caution">
    <text evidence="4">The sequence shown here is derived from an EMBL/GenBank/DDBJ whole genome shotgun (WGS) entry which is preliminary data.</text>
</comment>
<dbReference type="Proteomes" id="UP000076586">
    <property type="component" value="Unassembled WGS sequence"/>
</dbReference>
<organism evidence="4 5">
    <name type="scientific">Paludibacter jiangxiensis</name>
    <dbReference type="NCBI Taxonomy" id="681398"/>
    <lineage>
        <taxon>Bacteria</taxon>
        <taxon>Pseudomonadati</taxon>
        <taxon>Bacteroidota</taxon>
        <taxon>Bacteroidia</taxon>
        <taxon>Bacteroidales</taxon>
        <taxon>Paludibacteraceae</taxon>
        <taxon>Paludibacter</taxon>
    </lineage>
</organism>
<dbReference type="Pfam" id="PF00583">
    <property type="entry name" value="Acetyltransf_1"/>
    <property type="match status" value="1"/>
</dbReference>
<keyword evidence="5" id="KW-1185">Reference proteome</keyword>
<dbReference type="InterPro" id="IPR016181">
    <property type="entry name" value="Acyl_CoA_acyltransferase"/>
</dbReference>
<accession>A0A170YBQ9</accession>
<dbReference type="RefSeq" id="WP_068701263.1">
    <property type="nucleotide sequence ID" value="NZ_BDCR01000001.1"/>
</dbReference>
<proteinExistence type="predicted"/>
<evidence type="ECO:0000259" key="3">
    <source>
        <dbReference type="PROSITE" id="PS51186"/>
    </source>
</evidence>
<name>A0A170YBQ9_9BACT</name>
<reference evidence="5" key="1">
    <citation type="submission" date="2016-04" db="EMBL/GenBank/DDBJ databases">
        <title>Draft genome sequence of Paludibacter jiangxiensis strain NM7.</title>
        <authorList>
            <person name="Qiu Y."/>
            <person name="Matsuura N."/>
            <person name="Ohashi A."/>
            <person name="Tourlousse M.D."/>
            <person name="Sekiguchi Y."/>
        </authorList>
    </citation>
    <scope>NUCLEOTIDE SEQUENCE [LARGE SCALE GENOMIC DNA]</scope>
    <source>
        <strain evidence="5">NM7</strain>
    </source>
</reference>
<gene>
    <name evidence="4" type="ORF">PJIAN_1252</name>
</gene>
<keyword evidence="2" id="KW-0012">Acyltransferase</keyword>
<dbReference type="PROSITE" id="PS51186">
    <property type="entry name" value="GNAT"/>
    <property type="match status" value="1"/>
</dbReference>
<reference evidence="5" key="2">
    <citation type="journal article" date="2017" name="Genome Announc.">
        <title>Draft genome sequence of Paludibacter jiangxiensis NM7(T), a propionate-producing fermentative bacterium.</title>
        <authorList>
            <person name="Qiu Y.-L."/>
            <person name="Tourlousse D.M."/>
            <person name="Matsuura N."/>
            <person name="Ohashi A."/>
            <person name="Sekiguchi Y."/>
        </authorList>
    </citation>
    <scope>NUCLEOTIDE SEQUENCE [LARGE SCALE GENOMIC DNA]</scope>
    <source>
        <strain evidence="5">NM7</strain>
    </source>
</reference>
<dbReference type="AlphaFoldDB" id="A0A170YBQ9"/>
<evidence type="ECO:0000313" key="4">
    <source>
        <dbReference type="EMBL" id="GAT61672.1"/>
    </source>
</evidence>
<dbReference type="InterPro" id="IPR000182">
    <property type="entry name" value="GNAT_dom"/>
</dbReference>
<dbReference type="EMBL" id="BDCR01000001">
    <property type="protein sequence ID" value="GAT61672.1"/>
    <property type="molecule type" value="Genomic_DNA"/>
</dbReference>